<keyword evidence="2" id="KW-0808">Transferase</keyword>
<dbReference type="InterPro" id="IPR013217">
    <property type="entry name" value="Methyltransf_12"/>
</dbReference>
<protein>
    <submittedName>
        <fullName evidence="2">Class I SAM-dependent methyltransferase</fullName>
    </submittedName>
</protein>
<sequence>MKEASQPTMLTEIAAYYAAKLEAHGPTPQGVDWNGAESHQTRHQQFLRLLDGRTHASVIDLGCGFGDFFRFLRSSGHQGQFCGYDIAPAMIEQARRLHGESDHHHWRIGAEPAEVADFAIASGIFNVKGEISDDPWRDYVYRTIDLIAQSGRQGFAFNVLSMSSDPDRRRPNLFYADPTEMLAHCLSRYGRSVAILQDYGLYEFTMIVRHPTPNEPGRPPGT</sequence>
<dbReference type="RefSeq" id="WP_171582751.1">
    <property type="nucleotide sequence ID" value="NZ_JAAVLX010000010.1"/>
</dbReference>
<evidence type="ECO:0000313" key="3">
    <source>
        <dbReference type="Proteomes" id="UP000544122"/>
    </source>
</evidence>
<keyword evidence="3" id="KW-1185">Reference proteome</keyword>
<name>A0A7Y4GX84_9BRAD</name>
<accession>A0A7Y4GX84</accession>
<comment type="caution">
    <text evidence="2">The sequence shown here is derived from an EMBL/GenBank/DDBJ whole genome shotgun (WGS) entry which is preliminary data.</text>
</comment>
<dbReference type="AlphaFoldDB" id="A0A7Y4GX84"/>
<dbReference type="GO" id="GO:0032259">
    <property type="term" value="P:methylation"/>
    <property type="evidence" value="ECO:0007669"/>
    <property type="project" value="UniProtKB-KW"/>
</dbReference>
<dbReference type="Gene3D" id="3.40.50.150">
    <property type="entry name" value="Vaccinia Virus protein VP39"/>
    <property type="match status" value="1"/>
</dbReference>
<evidence type="ECO:0000259" key="1">
    <source>
        <dbReference type="Pfam" id="PF08242"/>
    </source>
</evidence>
<dbReference type="SUPFAM" id="SSF53335">
    <property type="entry name" value="S-adenosyl-L-methionine-dependent methyltransferases"/>
    <property type="match status" value="1"/>
</dbReference>
<dbReference type="Pfam" id="PF08242">
    <property type="entry name" value="Methyltransf_12"/>
    <property type="match status" value="1"/>
</dbReference>
<dbReference type="CDD" id="cd02440">
    <property type="entry name" value="AdoMet_MTases"/>
    <property type="match status" value="1"/>
</dbReference>
<dbReference type="EMBL" id="JAAVLX010000010">
    <property type="protein sequence ID" value="NOJ43556.1"/>
    <property type="molecule type" value="Genomic_DNA"/>
</dbReference>
<evidence type="ECO:0000313" key="2">
    <source>
        <dbReference type="EMBL" id="NOJ43556.1"/>
    </source>
</evidence>
<dbReference type="GO" id="GO:0008168">
    <property type="term" value="F:methyltransferase activity"/>
    <property type="evidence" value="ECO:0007669"/>
    <property type="project" value="UniProtKB-KW"/>
</dbReference>
<gene>
    <name evidence="2" type="ORF">HCN58_29015</name>
</gene>
<keyword evidence="2" id="KW-0489">Methyltransferase</keyword>
<organism evidence="2 3">
    <name type="scientific">Bradyrhizobium australiense</name>
    <dbReference type="NCBI Taxonomy" id="2721161"/>
    <lineage>
        <taxon>Bacteria</taxon>
        <taxon>Pseudomonadati</taxon>
        <taxon>Pseudomonadota</taxon>
        <taxon>Alphaproteobacteria</taxon>
        <taxon>Hyphomicrobiales</taxon>
        <taxon>Nitrobacteraceae</taxon>
        <taxon>Bradyrhizobium</taxon>
    </lineage>
</organism>
<reference evidence="2 3" key="1">
    <citation type="submission" date="2020-03" db="EMBL/GenBank/DDBJ databases">
        <title>Bradyrhizobium diversity isolated from nodules of Indigofera sp.</title>
        <authorList>
            <person name="Klepa M."/>
            <person name="Helene L."/>
            <person name="Hungria M."/>
        </authorList>
    </citation>
    <scope>NUCLEOTIDE SEQUENCE [LARGE SCALE GENOMIC DNA]</scope>
    <source>
        <strain evidence="2 3">WSM 1791</strain>
    </source>
</reference>
<feature type="domain" description="Methyltransferase type 12" evidence="1">
    <location>
        <begin position="59"/>
        <end position="126"/>
    </location>
</feature>
<proteinExistence type="predicted"/>
<dbReference type="InterPro" id="IPR029063">
    <property type="entry name" value="SAM-dependent_MTases_sf"/>
</dbReference>
<dbReference type="Proteomes" id="UP000544122">
    <property type="component" value="Unassembled WGS sequence"/>
</dbReference>